<comment type="subcellular location">
    <subcellularLocation>
        <location evidence="1">Membrane</location>
        <topology evidence="1">Single-pass membrane protein</topology>
    </subcellularLocation>
</comment>
<comment type="caution">
    <text evidence="8">The sequence shown here is derived from an EMBL/GenBank/DDBJ whole genome shotgun (WGS) entry which is preliminary data.</text>
</comment>
<reference evidence="8 9" key="1">
    <citation type="submission" date="2019-11" db="EMBL/GenBank/DDBJ databases">
        <title>Identification of a novel strain.</title>
        <authorList>
            <person name="Xu Q."/>
            <person name="Wang G."/>
        </authorList>
    </citation>
    <scope>NUCLEOTIDE SEQUENCE [LARGE SCALE GENOMIC DNA]</scope>
    <source>
        <strain evidence="9">xq</strain>
    </source>
</reference>
<dbReference type="GO" id="GO:0055085">
    <property type="term" value="P:transmembrane transport"/>
    <property type="evidence" value="ECO:0007669"/>
    <property type="project" value="InterPro"/>
</dbReference>
<dbReference type="AlphaFoldDB" id="A0A6I3KD14"/>
<dbReference type="PROSITE" id="PS52015">
    <property type="entry name" value="TONB_CTD"/>
    <property type="match status" value="1"/>
</dbReference>
<dbReference type="EMBL" id="WMBQ01000001">
    <property type="protein sequence ID" value="MTD93325.1"/>
    <property type="molecule type" value="Genomic_DNA"/>
</dbReference>
<evidence type="ECO:0000259" key="7">
    <source>
        <dbReference type="PROSITE" id="PS52015"/>
    </source>
</evidence>
<feature type="compositionally biased region" description="Gly residues" evidence="5">
    <location>
        <begin position="231"/>
        <end position="243"/>
    </location>
</feature>
<dbReference type="PROSITE" id="PS50096">
    <property type="entry name" value="IQ"/>
    <property type="match status" value="1"/>
</dbReference>
<dbReference type="Proteomes" id="UP000440694">
    <property type="component" value="Unassembled WGS sequence"/>
</dbReference>
<proteinExistence type="predicted"/>
<organism evidence="8 9">
    <name type="scientific">Hyphomicrobium album</name>
    <dbReference type="NCBI Taxonomy" id="2665159"/>
    <lineage>
        <taxon>Bacteria</taxon>
        <taxon>Pseudomonadati</taxon>
        <taxon>Pseudomonadota</taxon>
        <taxon>Alphaproteobacteria</taxon>
        <taxon>Hyphomicrobiales</taxon>
        <taxon>Hyphomicrobiaceae</taxon>
        <taxon>Hyphomicrobium</taxon>
    </lineage>
</organism>
<feature type="compositionally biased region" description="Basic and acidic residues" evidence="5">
    <location>
        <begin position="113"/>
        <end position="124"/>
    </location>
</feature>
<protein>
    <submittedName>
        <fullName evidence="8">TonB family protein</fullName>
    </submittedName>
</protein>
<dbReference type="SUPFAM" id="SSF74653">
    <property type="entry name" value="TolA/TonB C-terminal domain"/>
    <property type="match status" value="1"/>
</dbReference>
<dbReference type="InterPro" id="IPR037682">
    <property type="entry name" value="TonB_C"/>
</dbReference>
<feature type="compositionally biased region" description="Basic and acidic residues" evidence="5">
    <location>
        <begin position="156"/>
        <end position="187"/>
    </location>
</feature>
<evidence type="ECO:0000256" key="2">
    <source>
        <dbReference type="ARBA" id="ARBA00022692"/>
    </source>
</evidence>
<feature type="transmembrane region" description="Helical" evidence="6">
    <location>
        <begin position="58"/>
        <end position="86"/>
    </location>
</feature>
<sequence>MADIATVAQELAAEKAAAIAPTSAPSDAAASAEAATLIGVLDADQRIRANAEQNERTLWASAVFVTLLYVAVIAAQLMNLGGFSGIERELERQRKERMGQGGDSVSVELVPEPDFKAKTEKWRDGANQPPNPAPPQPQQQAALPQPPVEQPQPTEKPSEEPAKDEPQEQQESAEKEQESEKEQEKEQSSMPSLEALVDAAASDLQDQVKAHYDRKQMQQRRPQRQQQAMFSGGGMQVRGTGAGGKSDAFNKSVIDALIKTRPGPLALWGRVLVTFQITQQGDLLYVRVLHSSGNKAMDDAAVNAIHRAKFAKPPEGLSAEARTYIIDYVFG</sequence>
<evidence type="ECO:0000256" key="6">
    <source>
        <dbReference type="SAM" id="Phobius"/>
    </source>
</evidence>
<keyword evidence="2 6" id="KW-0812">Transmembrane</keyword>
<feature type="domain" description="TonB C-terminal" evidence="7">
    <location>
        <begin position="243"/>
        <end position="331"/>
    </location>
</feature>
<evidence type="ECO:0000256" key="5">
    <source>
        <dbReference type="SAM" id="MobiDB-lite"/>
    </source>
</evidence>
<dbReference type="Gene3D" id="3.30.1150.10">
    <property type="match status" value="1"/>
</dbReference>
<dbReference type="NCBIfam" id="TIGR01352">
    <property type="entry name" value="tonB_Cterm"/>
    <property type="match status" value="1"/>
</dbReference>
<evidence type="ECO:0000256" key="4">
    <source>
        <dbReference type="ARBA" id="ARBA00023136"/>
    </source>
</evidence>
<evidence type="ECO:0000313" key="9">
    <source>
        <dbReference type="Proteomes" id="UP000440694"/>
    </source>
</evidence>
<gene>
    <name evidence="8" type="ORF">GIW81_03125</name>
</gene>
<feature type="region of interest" description="Disordered" evidence="5">
    <location>
        <begin position="94"/>
        <end position="191"/>
    </location>
</feature>
<dbReference type="InterPro" id="IPR006260">
    <property type="entry name" value="TonB/TolA_C"/>
</dbReference>
<keyword evidence="3 6" id="KW-1133">Transmembrane helix</keyword>
<accession>A0A6I3KD14</accession>
<keyword evidence="9" id="KW-1185">Reference proteome</keyword>
<dbReference type="RefSeq" id="WP_154737877.1">
    <property type="nucleotide sequence ID" value="NZ_WMBQ01000001.1"/>
</dbReference>
<name>A0A6I3KD14_9HYPH</name>
<evidence type="ECO:0000256" key="1">
    <source>
        <dbReference type="ARBA" id="ARBA00004167"/>
    </source>
</evidence>
<feature type="region of interest" description="Disordered" evidence="5">
    <location>
        <begin position="211"/>
        <end position="243"/>
    </location>
</feature>
<dbReference type="GO" id="GO:0016020">
    <property type="term" value="C:membrane"/>
    <property type="evidence" value="ECO:0007669"/>
    <property type="project" value="UniProtKB-SubCell"/>
</dbReference>
<evidence type="ECO:0000256" key="3">
    <source>
        <dbReference type="ARBA" id="ARBA00022989"/>
    </source>
</evidence>
<evidence type="ECO:0000313" key="8">
    <source>
        <dbReference type="EMBL" id="MTD93325.1"/>
    </source>
</evidence>
<dbReference type="Pfam" id="PF03544">
    <property type="entry name" value="TonB_C"/>
    <property type="match status" value="1"/>
</dbReference>
<keyword evidence="4 6" id="KW-0472">Membrane</keyword>